<accession>A0AAD7E6J2</accession>
<dbReference type="AlphaFoldDB" id="A0AAD7E6J2"/>
<proteinExistence type="predicted"/>
<reference evidence="1" key="1">
    <citation type="submission" date="2023-03" db="EMBL/GenBank/DDBJ databases">
        <title>Massive genome expansion in bonnet fungi (Mycena s.s.) driven by repeated elements and novel gene families across ecological guilds.</title>
        <authorList>
            <consortium name="Lawrence Berkeley National Laboratory"/>
            <person name="Harder C.B."/>
            <person name="Miyauchi S."/>
            <person name="Viragh M."/>
            <person name="Kuo A."/>
            <person name="Thoen E."/>
            <person name="Andreopoulos B."/>
            <person name="Lu D."/>
            <person name="Skrede I."/>
            <person name="Drula E."/>
            <person name="Henrissat B."/>
            <person name="Morin E."/>
            <person name="Kohler A."/>
            <person name="Barry K."/>
            <person name="LaButti K."/>
            <person name="Morin E."/>
            <person name="Salamov A."/>
            <person name="Lipzen A."/>
            <person name="Mereny Z."/>
            <person name="Hegedus B."/>
            <person name="Baldrian P."/>
            <person name="Stursova M."/>
            <person name="Weitz H."/>
            <person name="Taylor A."/>
            <person name="Grigoriev I.V."/>
            <person name="Nagy L.G."/>
            <person name="Martin F."/>
            <person name="Kauserud H."/>
        </authorList>
    </citation>
    <scope>NUCLEOTIDE SEQUENCE</scope>
    <source>
        <strain evidence="1">CBHHK002</strain>
    </source>
</reference>
<keyword evidence="2" id="KW-1185">Reference proteome</keyword>
<comment type="caution">
    <text evidence="1">The sequence shown here is derived from an EMBL/GenBank/DDBJ whole genome shotgun (WGS) entry which is preliminary data.</text>
</comment>
<sequence length="252" mass="28583">EVELELVEQDIRNYVSLKLAETRRQYELRESWPTPSSIHDLARPSSGLFIFAATSIKYIEDRAYSDPCRQLKHLLDNTATAMGKSSPFKRLDELYTQVLTLAFPEVPASFLGLLKMVLGSIVYLQDPLSPMALERLLEPAAGRIRETFLHLHAVLIVPENESNIIRLLHPSFANFITDPARCSISKYIVKAEEQHTLLAQSCLVVMKDLSRDICQIQNPPLLNSEVTDLPARIVKHIPAHVQYACSHWAYHV</sequence>
<protein>
    <submittedName>
        <fullName evidence="1">Uncharacterized protein</fullName>
    </submittedName>
</protein>
<dbReference type="EMBL" id="JARIHO010000158">
    <property type="protein sequence ID" value="KAJ7300640.1"/>
    <property type="molecule type" value="Genomic_DNA"/>
</dbReference>
<name>A0AAD7E6J2_9AGAR</name>
<feature type="non-terminal residue" evidence="1">
    <location>
        <position position="1"/>
    </location>
</feature>
<evidence type="ECO:0000313" key="2">
    <source>
        <dbReference type="Proteomes" id="UP001218218"/>
    </source>
</evidence>
<evidence type="ECO:0000313" key="1">
    <source>
        <dbReference type="EMBL" id="KAJ7300640.1"/>
    </source>
</evidence>
<dbReference type="Proteomes" id="UP001218218">
    <property type="component" value="Unassembled WGS sequence"/>
</dbReference>
<organism evidence="1 2">
    <name type="scientific">Mycena albidolilacea</name>
    <dbReference type="NCBI Taxonomy" id="1033008"/>
    <lineage>
        <taxon>Eukaryota</taxon>
        <taxon>Fungi</taxon>
        <taxon>Dikarya</taxon>
        <taxon>Basidiomycota</taxon>
        <taxon>Agaricomycotina</taxon>
        <taxon>Agaricomycetes</taxon>
        <taxon>Agaricomycetidae</taxon>
        <taxon>Agaricales</taxon>
        <taxon>Marasmiineae</taxon>
        <taxon>Mycenaceae</taxon>
        <taxon>Mycena</taxon>
    </lineage>
</organism>
<feature type="non-terminal residue" evidence="1">
    <location>
        <position position="252"/>
    </location>
</feature>
<gene>
    <name evidence="1" type="ORF">DFH08DRAFT_673179</name>
</gene>